<dbReference type="InterPro" id="IPR044237">
    <property type="entry name" value="ATXR2-like"/>
</dbReference>
<dbReference type="PANTHER" id="PTHR47436:SF1">
    <property type="entry name" value="SET DOMAIN-CONTAINING PROTEIN"/>
    <property type="match status" value="1"/>
</dbReference>
<accession>A0AAE0GZ49</accession>
<comment type="caution">
    <text evidence="1">The sequence shown here is derived from an EMBL/GenBank/DDBJ whole genome shotgun (WGS) entry which is preliminary data.</text>
</comment>
<dbReference type="SUPFAM" id="SSF82199">
    <property type="entry name" value="SET domain"/>
    <property type="match status" value="1"/>
</dbReference>
<gene>
    <name evidence="1" type="ORF">CYMTET_5575</name>
</gene>
<dbReference type="Proteomes" id="UP001190700">
    <property type="component" value="Unassembled WGS sequence"/>
</dbReference>
<reference evidence="1 2" key="1">
    <citation type="journal article" date="2015" name="Genome Biol. Evol.">
        <title>Comparative Genomics of a Bacterivorous Green Alga Reveals Evolutionary Causalities and Consequences of Phago-Mixotrophic Mode of Nutrition.</title>
        <authorList>
            <person name="Burns J.A."/>
            <person name="Paasch A."/>
            <person name="Narechania A."/>
            <person name="Kim E."/>
        </authorList>
    </citation>
    <scope>NUCLEOTIDE SEQUENCE [LARGE SCALE GENOMIC DNA]</scope>
    <source>
        <strain evidence="1 2">PLY_AMNH</strain>
    </source>
</reference>
<dbReference type="InterPro" id="IPR046341">
    <property type="entry name" value="SET_dom_sf"/>
</dbReference>
<dbReference type="GO" id="GO:0008168">
    <property type="term" value="F:methyltransferase activity"/>
    <property type="evidence" value="ECO:0007669"/>
    <property type="project" value="InterPro"/>
</dbReference>
<proteinExistence type="predicted"/>
<evidence type="ECO:0000313" key="2">
    <source>
        <dbReference type="Proteomes" id="UP001190700"/>
    </source>
</evidence>
<dbReference type="EMBL" id="LGRX02001101">
    <property type="protein sequence ID" value="KAK3286890.1"/>
    <property type="molecule type" value="Genomic_DNA"/>
</dbReference>
<dbReference type="PANTHER" id="PTHR47436">
    <property type="entry name" value="HISTONE-LYSINE N-METHYLTRANSFERASE ATXR2"/>
    <property type="match status" value="1"/>
</dbReference>
<protein>
    <submittedName>
        <fullName evidence="1">Uncharacterized protein</fullName>
    </submittedName>
</protein>
<name>A0AAE0GZ49_9CHLO</name>
<sequence length="183" mass="19218">MGSPSPVVVKCEDGARGRSAFASRDFKAGEVIISEAPLCAVQLSSSRSKLQVCSYCLQPVGTLLSQLKHFAGKANREGKGESALDSLLDDAGFPLVSEADSQLTPIFCCSSGCGEVYCSKTCAGLGLESGHHFLCEPTPSDTPASNIVSSEQPVESLKKYSASNQECFWLAACIIARAACTLK</sequence>
<dbReference type="AlphaFoldDB" id="A0AAE0GZ49"/>
<organism evidence="1 2">
    <name type="scientific">Cymbomonas tetramitiformis</name>
    <dbReference type="NCBI Taxonomy" id="36881"/>
    <lineage>
        <taxon>Eukaryota</taxon>
        <taxon>Viridiplantae</taxon>
        <taxon>Chlorophyta</taxon>
        <taxon>Pyramimonadophyceae</taxon>
        <taxon>Pyramimonadales</taxon>
        <taxon>Pyramimonadaceae</taxon>
        <taxon>Cymbomonas</taxon>
    </lineage>
</organism>
<evidence type="ECO:0000313" key="1">
    <source>
        <dbReference type="EMBL" id="KAK3286890.1"/>
    </source>
</evidence>
<keyword evidence="2" id="KW-1185">Reference proteome</keyword>